<dbReference type="PANTHER" id="PTHR35401">
    <property type="entry name" value="COPG FAMILY HELIX-TURN-HELIX PROTEIN-RELATED-RELATED"/>
    <property type="match status" value="1"/>
</dbReference>
<comment type="similarity">
    <text evidence="2">Belongs to the TacA antitoxin family.</text>
</comment>
<evidence type="ECO:0000256" key="1">
    <source>
        <dbReference type="ARBA" id="ARBA00022649"/>
    </source>
</evidence>
<dbReference type="Proteomes" id="UP000293852">
    <property type="component" value="Unassembled WGS sequence"/>
</dbReference>
<evidence type="ECO:0000313" key="3">
    <source>
        <dbReference type="EMBL" id="RZS60881.1"/>
    </source>
</evidence>
<evidence type="ECO:0000256" key="2">
    <source>
        <dbReference type="ARBA" id="ARBA00049988"/>
    </source>
</evidence>
<keyword evidence="1" id="KW-1277">Toxin-antitoxin system</keyword>
<dbReference type="Pfam" id="PF08681">
    <property type="entry name" value="TacA1"/>
    <property type="match status" value="1"/>
</dbReference>
<reference evidence="3 4" key="1">
    <citation type="submission" date="2019-02" db="EMBL/GenBank/DDBJ databases">
        <title>Sequencing the genomes of 1000 actinobacteria strains.</title>
        <authorList>
            <person name="Klenk H.-P."/>
        </authorList>
    </citation>
    <scope>NUCLEOTIDE SEQUENCE [LARGE SCALE GENOMIC DNA]</scope>
    <source>
        <strain evidence="3 4">DSM 16932</strain>
    </source>
</reference>
<sequence>MPRALDVYGKRPYTGVMSTTAEAPREARFDLRMSREARALLDEAAAINGVSLTDYVLSKVVPAARHDLLEARTIRLGRQAWDEFVAILDKPDDERLAALRTHAAAWGQRRA</sequence>
<organism evidence="3 4">
    <name type="scientific">Xylanimonas ulmi</name>
    <dbReference type="NCBI Taxonomy" id="228973"/>
    <lineage>
        <taxon>Bacteria</taxon>
        <taxon>Bacillati</taxon>
        <taxon>Actinomycetota</taxon>
        <taxon>Actinomycetes</taxon>
        <taxon>Micrococcales</taxon>
        <taxon>Promicromonosporaceae</taxon>
        <taxon>Xylanimonas</taxon>
    </lineage>
</organism>
<proteinExistence type="inferred from homology"/>
<comment type="caution">
    <text evidence="3">The sequence shown here is derived from an EMBL/GenBank/DDBJ whole genome shotgun (WGS) entry which is preliminary data.</text>
</comment>
<dbReference type="InterPro" id="IPR014795">
    <property type="entry name" value="TacA_1-like"/>
</dbReference>
<protein>
    <submittedName>
        <fullName evidence="3">Uncharacterized protein (DUF1778 family)</fullName>
    </submittedName>
</protein>
<dbReference type="AlphaFoldDB" id="A0A4Q7M0Z9"/>
<dbReference type="InterPro" id="IPR010985">
    <property type="entry name" value="Ribbon_hlx_hlx"/>
</dbReference>
<dbReference type="GO" id="GO:0006355">
    <property type="term" value="P:regulation of DNA-templated transcription"/>
    <property type="evidence" value="ECO:0007669"/>
    <property type="project" value="InterPro"/>
</dbReference>
<gene>
    <name evidence="3" type="ORF">EV386_1161</name>
</gene>
<dbReference type="EMBL" id="SGWX01000001">
    <property type="protein sequence ID" value="RZS60881.1"/>
    <property type="molecule type" value="Genomic_DNA"/>
</dbReference>
<keyword evidence="4" id="KW-1185">Reference proteome</keyword>
<dbReference type="SUPFAM" id="SSF47598">
    <property type="entry name" value="Ribbon-helix-helix"/>
    <property type="match status" value="1"/>
</dbReference>
<name>A0A4Q7M0Z9_9MICO</name>
<evidence type="ECO:0000313" key="4">
    <source>
        <dbReference type="Proteomes" id="UP000293852"/>
    </source>
</evidence>
<accession>A0A4Q7M0Z9</accession>
<dbReference type="Gene3D" id="1.20.5.780">
    <property type="entry name" value="Single helix bin"/>
    <property type="match status" value="1"/>
</dbReference>